<dbReference type="PANTHER" id="PTHR31527:SF0">
    <property type="entry name" value="RE64534P"/>
    <property type="match status" value="1"/>
</dbReference>
<dbReference type="OrthoDB" id="504708at2759"/>
<evidence type="ECO:0000313" key="3">
    <source>
        <dbReference type="Proteomes" id="UP000736672"/>
    </source>
</evidence>
<proteinExistence type="predicted"/>
<dbReference type="InterPro" id="IPR018959">
    <property type="entry name" value="DUF1989"/>
</dbReference>
<organism evidence="2 3">
    <name type="scientific">Fusarium solani</name>
    <name type="common">Filamentous fungus</name>
    <dbReference type="NCBI Taxonomy" id="169388"/>
    <lineage>
        <taxon>Eukaryota</taxon>
        <taxon>Fungi</taxon>
        <taxon>Dikarya</taxon>
        <taxon>Ascomycota</taxon>
        <taxon>Pezizomycotina</taxon>
        <taxon>Sordariomycetes</taxon>
        <taxon>Hypocreomycetidae</taxon>
        <taxon>Hypocreales</taxon>
        <taxon>Nectriaceae</taxon>
        <taxon>Fusarium</taxon>
        <taxon>Fusarium solani species complex</taxon>
    </lineage>
</organism>
<keyword evidence="3" id="KW-1185">Reference proteome</keyword>
<accession>A0A9P9G3N5</accession>
<dbReference type="Proteomes" id="UP000736672">
    <property type="component" value="Unassembled WGS sequence"/>
</dbReference>
<reference evidence="2" key="1">
    <citation type="journal article" date="2021" name="Nat. Commun.">
        <title>Genetic determinants of endophytism in the Arabidopsis root mycobiome.</title>
        <authorList>
            <person name="Mesny F."/>
            <person name="Miyauchi S."/>
            <person name="Thiergart T."/>
            <person name="Pickel B."/>
            <person name="Atanasova L."/>
            <person name="Karlsson M."/>
            <person name="Huettel B."/>
            <person name="Barry K.W."/>
            <person name="Haridas S."/>
            <person name="Chen C."/>
            <person name="Bauer D."/>
            <person name="Andreopoulos W."/>
            <person name="Pangilinan J."/>
            <person name="LaButti K."/>
            <person name="Riley R."/>
            <person name="Lipzen A."/>
            <person name="Clum A."/>
            <person name="Drula E."/>
            <person name="Henrissat B."/>
            <person name="Kohler A."/>
            <person name="Grigoriev I.V."/>
            <person name="Martin F.M."/>
            <person name="Hacquard S."/>
        </authorList>
    </citation>
    <scope>NUCLEOTIDE SEQUENCE</scope>
    <source>
        <strain evidence="2">FSSC 5 MPI-SDFR-AT-0091</strain>
    </source>
</reference>
<evidence type="ECO:0000313" key="2">
    <source>
        <dbReference type="EMBL" id="KAH7232489.1"/>
    </source>
</evidence>
<dbReference type="AlphaFoldDB" id="A0A9P9G3N5"/>
<gene>
    <name evidence="2" type="ORF">B0J15DRAFT_455466</name>
</gene>
<protein>
    <recommendedName>
        <fullName evidence="1">DUF1989 domain-containing protein</fullName>
    </recommendedName>
</protein>
<evidence type="ECO:0000259" key="1">
    <source>
        <dbReference type="Pfam" id="PF09347"/>
    </source>
</evidence>
<sequence length="203" mass="22125">MSEQIQTLPNGAVQIAPRTGTAFKVAKGQRFSVIDPKGASVADLVAFSANDPREALSNGRSFDYGCKILFSTGDKLYSNRSNVMLRIVEDTVGRHDFLYTPCSKDTFRLMYDNVEELPGCHGNLAHVLAKFGIPEESITTPFNVFMHVVVDGETGALEIKPPISKSGDHIDFVAEMDLIIGLTACSAPKTNAGSFKPIEYKLH</sequence>
<comment type="caution">
    <text evidence="2">The sequence shown here is derived from an EMBL/GenBank/DDBJ whole genome shotgun (WGS) entry which is preliminary data.</text>
</comment>
<dbReference type="EMBL" id="JAGTJS010000029">
    <property type="protein sequence ID" value="KAH7232489.1"/>
    <property type="molecule type" value="Genomic_DNA"/>
</dbReference>
<dbReference type="PANTHER" id="PTHR31527">
    <property type="entry name" value="RE64534P"/>
    <property type="match status" value="1"/>
</dbReference>
<name>A0A9P9G3N5_FUSSL</name>
<dbReference type="Pfam" id="PF09347">
    <property type="entry name" value="DUF1989"/>
    <property type="match status" value="1"/>
</dbReference>
<feature type="domain" description="DUF1989" evidence="1">
    <location>
        <begin position="14"/>
        <end position="179"/>
    </location>
</feature>